<dbReference type="KEGG" id="asz:ASN_3825"/>
<evidence type="ECO:0000313" key="2">
    <source>
        <dbReference type="Proteomes" id="UP000056109"/>
    </source>
</evidence>
<evidence type="ECO:0000313" key="1">
    <source>
        <dbReference type="EMBL" id="CEF43038.1"/>
    </source>
</evidence>
<keyword evidence="2" id="KW-1185">Reference proteome</keyword>
<accession>A0A0U4Y826</accession>
<dbReference type="PATRIC" id="fig|446692.3.peg.4056"/>
<name>A0A0U4Y826_9PROT</name>
<reference evidence="2" key="1">
    <citation type="submission" date="2014-09" db="EMBL/GenBank/DDBJ databases">
        <authorList>
            <person name="Illeghems K.G."/>
        </authorList>
    </citation>
    <scope>NUCLEOTIDE SEQUENCE [LARGE SCALE GENOMIC DNA]</scope>
    <source>
        <strain evidence="2">108B</strain>
    </source>
</reference>
<organism evidence="1 2">
    <name type="scientific">Acetobacter senegalensis</name>
    <dbReference type="NCBI Taxonomy" id="446692"/>
    <lineage>
        <taxon>Bacteria</taxon>
        <taxon>Pseudomonadati</taxon>
        <taxon>Pseudomonadota</taxon>
        <taxon>Alphaproteobacteria</taxon>
        <taxon>Acetobacterales</taxon>
        <taxon>Acetobacteraceae</taxon>
        <taxon>Acetobacter</taxon>
    </lineage>
</organism>
<dbReference type="EMBL" id="LN606600">
    <property type="protein sequence ID" value="CEF43038.1"/>
    <property type="molecule type" value="Genomic_DNA"/>
</dbReference>
<sequence>MSGPTRPITPKHNEAFMEKEGFVSKVHRKKPHIKPMPRHIQQSNVGKSIIRPRVEHVFADQKAQTRLFIRTVGITRATTRIGLARACYDLIQSAGAAMWMTARNDFAVFS</sequence>
<dbReference type="Proteomes" id="UP000056109">
    <property type="component" value="Chromosome I"/>
</dbReference>
<proteinExistence type="predicted"/>
<gene>
    <name evidence="1" type="ORF">ASN_3825</name>
</gene>
<protein>
    <submittedName>
        <fullName evidence="1">Transposase</fullName>
    </submittedName>
</protein>
<dbReference type="AlphaFoldDB" id="A0A0U4Y826"/>